<dbReference type="GO" id="GO:0003700">
    <property type="term" value="F:DNA-binding transcription factor activity"/>
    <property type="evidence" value="ECO:0007669"/>
    <property type="project" value="TreeGrafter"/>
</dbReference>
<dbReference type="RefSeq" id="WP_120042254.1">
    <property type="nucleotide sequence ID" value="NZ_QZFU01000020.1"/>
</dbReference>
<dbReference type="InterPro" id="IPR001647">
    <property type="entry name" value="HTH_TetR"/>
</dbReference>
<evidence type="ECO:0000256" key="5">
    <source>
        <dbReference type="PROSITE-ProRule" id="PRU00335"/>
    </source>
</evidence>
<evidence type="ECO:0000313" key="7">
    <source>
        <dbReference type="EMBL" id="RJO74089.1"/>
    </source>
</evidence>
<dbReference type="AlphaFoldDB" id="A0A3A4K8R2"/>
<evidence type="ECO:0000313" key="8">
    <source>
        <dbReference type="Proteomes" id="UP000266677"/>
    </source>
</evidence>
<keyword evidence="4" id="KW-0804">Transcription</keyword>
<evidence type="ECO:0000256" key="4">
    <source>
        <dbReference type="ARBA" id="ARBA00023163"/>
    </source>
</evidence>
<dbReference type="PANTHER" id="PTHR30055:SF226">
    <property type="entry name" value="HTH-TYPE TRANSCRIPTIONAL REGULATOR PKSA"/>
    <property type="match status" value="1"/>
</dbReference>
<gene>
    <name evidence="7" type="ORF">D5S18_18180</name>
</gene>
<dbReference type="Pfam" id="PF13977">
    <property type="entry name" value="TetR_C_6"/>
    <property type="match status" value="1"/>
</dbReference>
<keyword evidence="2" id="KW-0805">Transcription regulation</keyword>
<dbReference type="InterPro" id="IPR036271">
    <property type="entry name" value="Tet_transcr_reg_TetR-rel_C_sf"/>
</dbReference>
<dbReference type="InterPro" id="IPR009057">
    <property type="entry name" value="Homeodomain-like_sf"/>
</dbReference>
<evidence type="ECO:0000256" key="2">
    <source>
        <dbReference type="ARBA" id="ARBA00023015"/>
    </source>
</evidence>
<comment type="caution">
    <text evidence="7">The sequence shown here is derived from an EMBL/GenBank/DDBJ whole genome shotgun (WGS) entry which is preliminary data.</text>
</comment>
<organism evidence="7 8">
    <name type="scientific">Nocardia panacis</name>
    <dbReference type="NCBI Taxonomy" id="2340916"/>
    <lineage>
        <taxon>Bacteria</taxon>
        <taxon>Bacillati</taxon>
        <taxon>Actinomycetota</taxon>
        <taxon>Actinomycetes</taxon>
        <taxon>Mycobacteriales</taxon>
        <taxon>Nocardiaceae</taxon>
        <taxon>Nocardia</taxon>
    </lineage>
</organism>
<evidence type="ECO:0000259" key="6">
    <source>
        <dbReference type="PROSITE" id="PS50977"/>
    </source>
</evidence>
<evidence type="ECO:0000256" key="3">
    <source>
        <dbReference type="ARBA" id="ARBA00023125"/>
    </source>
</evidence>
<feature type="domain" description="HTH tetR-type" evidence="6">
    <location>
        <begin position="8"/>
        <end position="68"/>
    </location>
</feature>
<keyword evidence="1" id="KW-0678">Repressor</keyword>
<keyword evidence="8" id="KW-1185">Reference proteome</keyword>
<dbReference type="PANTHER" id="PTHR30055">
    <property type="entry name" value="HTH-TYPE TRANSCRIPTIONAL REGULATOR RUTR"/>
    <property type="match status" value="1"/>
</dbReference>
<feature type="DNA-binding region" description="H-T-H motif" evidence="5">
    <location>
        <begin position="31"/>
        <end position="50"/>
    </location>
</feature>
<evidence type="ECO:0000256" key="1">
    <source>
        <dbReference type="ARBA" id="ARBA00022491"/>
    </source>
</evidence>
<proteinExistence type="predicted"/>
<dbReference type="Proteomes" id="UP000266677">
    <property type="component" value="Unassembled WGS sequence"/>
</dbReference>
<name>A0A3A4K8R2_9NOCA</name>
<dbReference type="PROSITE" id="PS50977">
    <property type="entry name" value="HTH_TETR_2"/>
    <property type="match status" value="1"/>
</dbReference>
<dbReference type="InterPro" id="IPR039538">
    <property type="entry name" value="BetI_C"/>
</dbReference>
<protein>
    <submittedName>
        <fullName evidence="7">TetR family transcriptional regulator</fullName>
    </submittedName>
</protein>
<accession>A0A3A4K8R2</accession>
<dbReference type="SUPFAM" id="SSF48498">
    <property type="entry name" value="Tetracyclin repressor-like, C-terminal domain"/>
    <property type="match status" value="1"/>
</dbReference>
<dbReference type="InterPro" id="IPR050109">
    <property type="entry name" value="HTH-type_TetR-like_transc_reg"/>
</dbReference>
<dbReference type="SUPFAM" id="SSF46689">
    <property type="entry name" value="Homeodomain-like"/>
    <property type="match status" value="1"/>
</dbReference>
<sequence>MPKIVDPIQRRKAVADAVFRVVAEEGVQGASLRRVAEEAGLAIGSVRHYFDGHTELLGFALAELNNRVNLRVEAHLARRDTETRPRPGHFAEQVLAELLPLDPPRLEEAAVWLAFTATARSHPALAPIALELASGVRWIAHRALTGMAEAGVLNDTIGDLEHESDRLAALLDGLALAAVIDPGRRDPDTIRAVLRLHLASLVRNG</sequence>
<dbReference type="Gene3D" id="1.10.357.10">
    <property type="entry name" value="Tetracycline Repressor, domain 2"/>
    <property type="match status" value="1"/>
</dbReference>
<dbReference type="Pfam" id="PF00440">
    <property type="entry name" value="TetR_N"/>
    <property type="match status" value="1"/>
</dbReference>
<keyword evidence="3 5" id="KW-0238">DNA-binding</keyword>
<reference evidence="7 8" key="1">
    <citation type="submission" date="2018-09" db="EMBL/GenBank/DDBJ databases">
        <title>YIM PH21274 draft genome.</title>
        <authorList>
            <person name="Miao C."/>
        </authorList>
    </citation>
    <scope>NUCLEOTIDE SEQUENCE [LARGE SCALE GENOMIC DNA]</scope>
    <source>
        <strain evidence="7 8">YIM PH 21724</strain>
    </source>
</reference>
<dbReference type="OrthoDB" id="9816296at2"/>
<dbReference type="EMBL" id="QZFU01000020">
    <property type="protein sequence ID" value="RJO74089.1"/>
    <property type="molecule type" value="Genomic_DNA"/>
</dbReference>
<dbReference type="GO" id="GO:0000976">
    <property type="term" value="F:transcription cis-regulatory region binding"/>
    <property type="evidence" value="ECO:0007669"/>
    <property type="project" value="TreeGrafter"/>
</dbReference>